<sequence>MIDEIELHLHPKWKYNFMKKLRETFPLIQFIVTTHSPTVLLGASEEAVFYKIYKEDGEVQISNQIANKGYTSKKDSYQSLYTLF</sequence>
<evidence type="ECO:0000259" key="1">
    <source>
        <dbReference type="Pfam" id="PF13304"/>
    </source>
</evidence>
<dbReference type="InterPro" id="IPR051396">
    <property type="entry name" value="Bact_Antivir_Def_Nuclease"/>
</dbReference>
<dbReference type="InterPro" id="IPR027417">
    <property type="entry name" value="P-loop_NTPase"/>
</dbReference>
<dbReference type="GO" id="GO:0005524">
    <property type="term" value="F:ATP binding"/>
    <property type="evidence" value="ECO:0007669"/>
    <property type="project" value="InterPro"/>
</dbReference>
<dbReference type="GO" id="GO:0016887">
    <property type="term" value="F:ATP hydrolysis activity"/>
    <property type="evidence" value="ECO:0007669"/>
    <property type="project" value="InterPro"/>
</dbReference>
<reference evidence="2" key="1">
    <citation type="submission" date="2016-10" db="EMBL/GenBank/DDBJ databases">
        <authorList>
            <person name="de Groot N.N."/>
        </authorList>
    </citation>
    <scope>NUCLEOTIDE SEQUENCE</scope>
</reference>
<dbReference type="Pfam" id="PF13304">
    <property type="entry name" value="AAA_21"/>
    <property type="match status" value="1"/>
</dbReference>
<name>A0A1W1C9Y0_9ZZZZ</name>
<evidence type="ECO:0000313" key="2">
    <source>
        <dbReference type="EMBL" id="SFV62501.1"/>
    </source>
</evidence>
<gene>
    <name evidence="2" type="ORF">MNB_SV-12-265</name>
</gene>
<dbReference type="InterPro" id="IPR003959">
    <property type="entry name" value="ATPase_AAA_core"/>
</dbReference>
<dbReference type="PANTHER" id="PTHR43581">
    <property type="entry name" value="ATP/GTP PHOSPHATASE"/>
    <property type="match status" value="1"/>
</dbReference>
<dbReference type="Gene3D" id="3.40.50.300">
    <property type="entry name" value="P-loop containing nucleotide triphosphate hydrolases"/>
    <property type="match status" value="1"/>
</dbReference>
<feature type="domain" description="ATPase AAA-type core" evidence="1">
    <location>
        <begin position="2"/>
        <end position="40"/>
    </location>
</feature>
<dbReference type="PANTHER" id="PTHR43581:SF2">
    <property type="entry name" value="EXCINUCLEASE ATPASE SUBUNIT"/>
    <property type="match status" value="1"/>
</dbReference>
<dbReference type="EMBL" id="FPHE01000116">
    <property type="protein sequence ID" value="SFV62501.1"/>
    <property type="molecule type" value="Genomic_DNA"/>
</dbReference>
<dbReference type="SUPFAM" id="SSF52540">
    <property type="entry name" value="P-loop containing nucleoside triphosphate hydrolases"/>
    <property type="match status" value="1"/>
</dbReference>
<organism evidence="2">
    <name type="scientific">hydrothermal vent metagenome</name>
    <dbReference type="NCBI Taxonomy" id="652676"/>
    <lineage>
        <taxon>unclassified sequences</taxon>
        <taxon>metagenomes</taxon>
        <taxon>ecological metagenomes</taxon>
    </lineage>
</organism>
<protein>
    <recommendedName>
        <fullName evidence="1">ATPase AAA-type core domain-containing protein</fullName>
    </recommendedName>
</protein>
<proteinExistence type="predicted"/>
<accession>A0A1W1C9Y0</accession>
<dbReference type="AlphaFoldDB" id="A0A1W1C9Y0"/>